<feature type="transmembrane region" description="Helical" evidence="5">
    <location>
        <begin position="318"/>
        <end position="336"/>
    </location>
</feature>
<protein>
    <submittedName>
        <fullName evidence="7">Lipid A core-O-antigen ligase</fullName>
    </submittedName>
</protein>
<dbReference type="STRING" id="1279009.ADICEAN_01888"/>
<keyword evidence="3 5" id="KW-1133">Transmembrane helix</keyword>
<reference evidence="7 8" key="1">
    <citation type="journal article" date="2013" name="Genome Announc.">
        <title>Draft Genome Sequence of Cesiribacter andamanensis Strain AMV16T, Isolated from a Soil Sample from a Mud Volcano in the Andaman Islands, India.</title>
        <authorList>
            <person name="Shivaji S."/>
            <person name="Ara S."/>
            <person name="Begum Z."/>
            <person name="Srinivas T.N."/>
            <person name="Singh A."/>
            <person name="Kumar Pinnaka A."/>
        </authorList>
    </citation>
    <scope>NUCLEOTIDE SEQUENCE [LARGE SCALE GENOMIC DNA]</scope>
    <source>
        <strain evidence="7 8">AMV16</strain>
    </source>
</reference>
<dbReference type="Proteomes" id="UP000011910">
    <property type="component" value="Unassembled WGS sequence"/>
</dbReference>
<dbReference type="GO" id="GO:0016020">
    <property type="term" value="C:membrane"/>
    <property type="evidence" value="ECO:0007669"/>
    <property type="project" value="UniProtKB-SubCell"/>
</dbReference>
<feature type="transmembrane region" description="Helical" evidence="5">
    <location>
        <begin position="60"/>
        <end position="79"/>
    </location>
</feature>
<keyword evidence="2 5" id="KW-0812">Transmembrane</keyword>
<accession>M7N6W9</accession>
<evidence type="ECO:0000256" key="4">
    <source>
        <dbReference type="ARBA" id="ARBA00023136"/>
    </source>
</evidence>
<dbReference type="InterPro" id="IPR051533">
    <property type="entry name" value="WaaL-like"/>
</dbReference>
<dbReference type="PANTHER" id="PTHR37422:SF13">
    <property type="entry name" value="LIPOPOLYSACCHARIDE BIOSYNTHESIS PROTEIN PA4999-RELATED"/>
    <property type="match status" value="1"/>
</dbReference>
<name>M7N6W9_9BACT</name>
<keyword evidence="7" id="KW-0436">Ligase</keyword>
<feature type="transmembrane region" description="Helical" evidence="5">
    <location>
        <begin position="106"/>
        <end position="125"/>
    </location>
</feature>
<keyword evidence="8" id="KW-1185">Reference proteome</keyword>
<dbReference type="eggNOG" id="COG3307">
    <property type="taxonomic scope" value="Bacteria"/>
</dbReference>
<feature type="domain" description="O-antigen ligase-related" evidence="6">
    <location>
        <begin position="135"/>
        <end position="276"/>
    </location>
</feature>
<evidence type="ECO:0000256" key="5">
    <source>
        <dbReference type="SAM" id="Phobius"/>
    </source>
</evidence>
<evidence type="ECO:0000313" key="7">
    <source>
        <dbReference type="EMBL" id="EMR02981.1"/>
    </source>
</evidence>
<feature type="transmembrane region" description="Helical" evidence="5">
    <location>
        <begin position="292"/>
        <end position="311"/>
    </location>
</feature>
<feature type="transmembrane region" description="Helical" evidence="5">
    <location>
        <begin position="132"/>
        <end position="161"/>
    </location>
</feature>
<sequence length="338" mass="38395">MPALCLLTLFAVFLVSLIYTDHFLRGWWEIEKKLALLVFPLILGSLQLSDTRRIFILKAYVFSAVCSALYGVGLVYAHYLNHTAQGMQMNFAYYQWILPYLHDFLVPRWTMFAGGAALVSFWFFLRTKKWLYALLFLFLNAFIIFLASRMALVAVWGVFLAYFMVKAVQEKKLYLLVGPLLFLVISSGVLWYASPYIRSKVNNASGTSDRTYLWRAGYEAWLQSPLLGHGAGTGTVAVEEVFLARGYPVTLKSFEVHNQYLSFLLHYGLLGLGLFVAAFLTAFYGGWKKGNVLILLLLPFFYCTFFTETLLANHQGVITFALLFSLLAGSPIQHVSKY</sequence>
<dbReference type="InterPro" id="IPR007016">
    <property type="entry name" value="O-antigen_ligase-rel_domated"/>
</dbReference>
<keyword evidence="4 5" id="KW-0472">Membrane</keyword>
<dbReference type="EMBL" id="AODQ01000039">
    <property type="protein sequence ID" value="EMR02981.1"/>
    <property type="molecule type" value="Genomic_DNA"/>
</dbReference>
<evidence type="ECO:0000256" key="2">
    <source>
        <dbReference type="ARBA" id="ARBA00022692"/>
    </source>
</evidence>
<comment type="subcellular location">
    <subcellularLocation>
        <location evidence="1">Membrane</location>
        <topology evidence="1">Multi-pass membrane protein</topology>
    </subcellularLocation>
</comment>
<organism evidence="7 8">
    <name type="scientific">Cesiribacter andamanensis AMV16</name>
    <dbReference type="NCBI Taxonomy" id="1279009"/>
    <lineage>
        <taxon>Bacteria</taxon>
        <taxon>Pseudomonadati</taxon>
        <taxon>Bacteroidota</taxon>
        <taxon>Cytophagia</taxon>
        <taxon>Cytophagales</taxon>
        <taxon>Cesiribacteraceae</taxon>
        <taxon>Cesiribacter</taxon>
    </lineage>
</organism>
<dbReference type="GO" id="GO:0016874">
    <property type="term" value="F:ligase activity"/>
    <property type="evidence" value="ECO:0007669"/>
    <property type="project" value="UniProtKB-KW"/>
</dbReference>
<proteinExistence type="predicted"/>
<feature type="transmembrane region" description="Helical" evidence="5">
    <location>
        <begin position="260"/>
        <end position="286"/>
    </location>
</feature>
<gene>
    <name evidence="7" type="ORF">ADICEAN_01888</name>
</gene>
<dbReference type="PANTHER" id="PTHR37422">
    <property type="entry name" value="TEICHURONIC ACID BIOSYNTHESIS PROTEIN TUAE"/>
    <property type="match status" value="1"/>
</dbReference>
<dbReference type="AlphaFoldDB" id="M7N6W9"/>
<dbReference type="Pfam" id="PF04932">
    <property type="entry name" value="Wzy_C"/>
    <property type="match status" value="1"/>
</dbReference>
<evidence type="ECO:0000313" key="8">
    <source>
        <dbReference type="Proteomes" id="UP000011910"/>
    </source>
</evidence>
<feature type="transmembrane region" description="Helical" evidence="5">
    <location>
        <begin position="30"/>
        <end position="48"/>
    </location>
</feature>
<evidence type="ECO:0000259" key="6">
    <source>
        <dbReference type="Pfam" id="PF04932"/>
    </source>
</evidence>
<evidence type="ECO:0000256" key="1">
    <source>
        <dbReference type="ARBA" id="ARBA00004141"/>
    </source>
</evidence>
<evidence type="ECO:0000256" key="3">
    <source>
        <dbReference type="ARBA" id="ARBA00022989"/>
    </source>
</evidence>
<comment type="caution">
    <text evidence="7">The sequence shown here is derived from an EMBL/GenBank/DDBJ whole genome shotgun (WGS) entry which is preliminary data.</text>
</comment>
<feature type="transmembrane region" description="Helical" evidence="5">
    <location>
        <begin position="173"/>
        <end position="193"/>
    </location>
</feature>